<name>A0A7S9KNZ3_EPIFF</name>
<proteinExistence type="predicted"/>
<protein>
    <submittedName>
        <fullName evidence="1">Uncharacterized protein</fullName>
    </submittedName>
</protein>
<organism evidence="1 2">
    <name type="scientific">Epichloe festucae (strain Fl1)</name>
    <dbReference type="NCBI Taxonomy" id="877507"/>
    <lineage>
        <taxon>Eukaryota</taxon>
        <taxon>Fungi</taxon>
        <taxon>Dikarya</taxon>
        <taxon>Ascomycota</taxon>
        <taxon>Pezizomycotina</taxon>
        <taxon>Sordariomycetes</taxon>
        <taxon>Hypocreomycetidae</taxon>
        <taxon>Hypocreales</taxon>
        <taxon>Clavicipitaceae</taxon>
        <taxon>Epichloe</taxon>
    </lineage>
</organism>
<gene>
    <name evidence="1" type="ORF">C2857_003867</name>
</gene>
<dbReference type="AlphaFoldDB" id="A0A7S9KNZ3"/>
<keyword evidence="2" id="KW-1185">Reference proteome</keyword>
<sequence length="89" mass="9989">MRQENPPLARRVTIPRAQQQALESVRRCLILLRAMTRSAVGMQTALTALVEAVEVWNESLALMTLFMQNRHDALVDPGDDGNEGQEDED</sequence>
<evidence type="ECO:0000313" key="1">
    <source>
        <dbReference type="EMBL" id="QPG96331.1"/>
    </source>
</evidence>
<evidence type="ECO:0000313" key="2">
    <source>
        <dbReference type="Proteomes" id="UP000594364"/>
    </source>
</evidence>
<dbReference type="EMBL" id="CP031386">
    <property type="protein sequence ID" value="QPG96331.1"/>
    <property type="molecule type" value="Genomic_DNA"/>
</dbReference>
<dbReference type="Proteomes" id="UP000594364">
    <property type="component" value="Chromosome 2"/>
</dbReference>
<accession>A0A7S9KNZ3</accession>
<reference evidence="1 2" key="1">
    <citation type="journal article" date="2018" name="PLoS Genet.">
        <title>Repeat elements organise 3D genome structure and mediate transcription in the filamentous fungus Epichloe festucae.</title>
        <authorList>
            <person name="Winter D.J."/>
            <person name="Ganley A.R.D."/>
            <person name="Young C.A."/>
            <person name="Liachko I."/>
            <person name="Schardl C.L."/>
            <person name="Dupont P.Y."/>
            <person name="Berry D."/>
            <person name="Ram A."/>
            <person name="Scott B."/>
            <person name="Cox M.P."/>
        </authorList>
    </citation>
    <scope>NUCLEOTIDE SEQUENCE [LARGE SCALE GENOMIC DNA]</scope>
    <source>
        <strain evidence="1 2">Fl1</strain>
    </source>
</reference>